<name>A0A438EQ83_VITVI</name>
<gene>
    <name evidence="1" type="ORF">CK203_070011</name>
</gene>
<dbReference type="EMBL" id="QGNW01001220">
    <property type="protein sequence ID" value="RVW49778.1"/>
    <property type="molecule type" value="Genomic_DNA"/>
</dbReference>
<sequence length="131" mass="14894">MLLPKSYHRPNLPELVSSKALFSSLSSPSHALLVDKAITLLKFHPPSPRFLILPFHPSIRFIFPTQVPIRPNPNPKIPHLGSEPPFLRFPLQMPLSPHSHPLQALQNCPNPGPRTRPQCQRPLRFFHFSVP</sequence>
<dbReference type="AlphaFoldDB" id="A0A438EQ83"/>
<dbReference type="Proteomes" id="UP000288805">
    <property type="component" value="Unassembled WGS sequence"/>
</dbReference>
<protein>
    <submittedName>
        <fullName evidence="1">Uncharacterized protein</fullName>
    </submittedName>
</protein>
<organism evidence="1 2">
    <name type="scientific">Vitis vinifera</name>
    <name type="common">Grape</name>
    <dbReference type="NCBI Taxonomy" id="29760"/>
    <lineage>
        <taxon>Eukaryota</taxon>
        <taxon>Viridiplantae</taxon>
        <taxon>Streptophyta</taxon>
        <taxon>Embryophyta</taxon>
        <taxon>Tracheophyta</taxon>
        <taxon>Spermatophyta</taxon>
        <taxon>Magnoliopsida</taxon>
        <taxon>eudicotyledons</taxon>
        <taxon>Gunneridae</taxon>
        <taxon>Pentapetalae</taxon>
        <taxon>rosids</taxon>
        <taxon>Vitales</taxon>
        <taxon>Vitaceae</taxon>
        <taxon>Viteae</taxon>
        <taxon>Vitis</taxon>
    </lineage>
</organism>
<accession>A0A438EQ83</accession>
<evidence type="ECO:0000313" key="1">
    <source>
        <dbReference type="EMBL" id="RVW49778.1"/>
    </source>
</evidence>
<comment type="caution">
    <text evidence="1">The sequence shown here is derived from an EMBL/GenBank/DDBJ whole genome shotgun (WGS) entry which is preliminary data.</text>
</comment>
<evidence type="ECO:0000313" key="2">
    <source>
        <dbReference type="Proteomes" id="UP000288805"/>
    </source>
</evidence>
<reference evidence="1 2" key="1">
    <citation type="journal article" date="2018" name="PLoS Genet.">
        <title>Population sequencing reveals clonal diversity and ancestral inbreeding in the grapevine cultivar Chardonnay.</title>
        <authorList>
            <person name="Roach M.J."/>
            <person name="Johnson D.L."/>
            <person name="Bohlmann J."/>
            <person name="van Vuuren H.J."/>
            <person name="Jones S.J."/>
            <person name="Pretorius I.S."/>
            <person name="Schmidt S.A."/>
            <person name="Borneman A.R."/>
        </authorList>
    </citation>
    <scope>NUCLEOTIDE SEQUENCE [LARGE SCALE GENOMIC DNA]</scope>
    <source>
        <strain evidence="2">cv. Chardonnay</strain>
        <tissue evidence="1">Leaf</tissue>
    </source>
</reference>
<proteinExistence type="predicted"/>